<sequence length="333" mass="36246">MTTQNTPSPPGQKLSDKPLSKRRQLAVKLGERLEGELSDSERDVAWGIARQLIEDTSQAVREELAISLCNRPDLPKELGYMLARDAERVSAAFLAKTPVFKDEELCEIVRVVSNKVRKAIAGRPALETALADLLAQVGDAGVADILITNKGAQIGISGYRAVIDRFGHEPSLLEKMAMRSQLPASLVSELVGYVSEATRIFLEETYEVPKDIAENIAEETESAVLLRLVDAQKNDEAEALLRVMYNKGLLNRTLCLLIARRGNLFAFSTAVSLLTDIPAKNIELVLRQGAANAIEQVCQRAKLPEFAKKEIVERILSSRKSGSGGAAARGAVA</sequence>
<proteinExistence type="predicted"/>
<keyword evidence="3" id="KW-1185">Reference proteome</keyword>
<evidence type="ECO:0000313" key="3">
    <source>
        <dbReference type="Proteomes" id="UP000315252"/>
    </source>
</evidence>
<feature type="region of interest" description="Disordered" evidence="1">
    <location>
        <begin position="1"/>
        <end position="21"/>
    </location>
</feature>
<name>A0A545TKM5_9PROT</name>
<organism evidence="2 3">
    <name type="scientific">Denitrobaculum tricleocarpae</name>
    <dbReference type="NCBI Taxonomy" id="2591009"/>
    <lineage>
        <taxon>Bacteria</taxon>
        <taxon>Pseudomonadati</taxon>
        <taxon>Pseudomonadota</taxon>
        <taxon>Alphaproteobacteria</taxon>
        <taxon>Rhodospirillales</taxon>
        <taxon>Rhodospirillaceae</taxon>
        <taxon>Denitrobaculum</taxon>
    </lineage>
</organism>
<protein>
    <submittedName>
        <fullName evidence="2">DUF2336 domain-containing protein</fullName>
    </submittedName>
</protein>
<evidence type="ECO:0000256" key="1">
    <source>
        <dbReference type="SAM" id="MobiDB-lite"/>
    </source>
</evidence>
<evidence type="ECO:0000313" key="2">
    <source>
        <dbReference type="EMBL" id="TQV77779.1"/>
    </source>
</evidence>
<dbReference type="Pfam" id="PF10098">
    <property type="entry name" value="DUF2336"/>
    <property type="match status" value="1"/>
</dbReference>
<dbReference type="OrthoDB" id="9798569at2"/>
<reference evidence="2 3" key="1">
    <citation type="submission" date="2019-06" db="EMBL/GenBank/DDBJ databases">
        <title>Whole genome sequence for Rhodospirillaceae sp. R148.</title>
        <authorList>
            <person name="Wang G."/>
        </authorList>
    </citation>
    <scope>NUCLEOTIDE SEQUENCE [LARGE SCALE GENOMIC DNA]</scope>
    <source>
        <strain evidence="2 3">R148</strain>
    </source>
</reference>
<dbReference type="InterPro" id="IPR019285">
    <property type="entry name" value="DUF2336"/>
</dbReference>
<dbReference type="EMBL" id="VHSH01000007">
    <property type="protein sequence ID" value="TQV77779.1"/>
    <property type="molecule type" value="Genomic_DNA"/>
</dbReference>
<comment type="caution">
    <text evidence="2">The sequence shown here is derived from an EMBL/GenBank/DDBJ whole genome shotgun (WGS) entry which is preliminary data.</text>
</comment>
<accession>A0A545TKM5</accession>
<dbReference type="Proteomes" id="UP000315252">
    <property type="component" value="Unassembled WGS sequence"/>
</dbReference>
<dbReference type="AlphaFoldDB" id="A0A545TKM5"/>
<gene>
    <name evidence="2" type="ORF">FKG95_19660</name>
</gene>